<comment type="subcellular location">
    <subcellularLocation>
        <location evidence="1">Cytoplasm</location>
    </subcellularLocation>
</comment>
<dbReference type="PRINTS" id="PR00304">
    <property type="entry name" value="TCOMPLEXTCP1"/>
</dbReference>
<keyword evidence="7 9" id="KW-0143">Chaperone</keyword>
<dbReference type="PROSITE" id="PS00751">
    <property type="entry name" value="TCP1_2"/>
    <property type="match status" value="1"/>
</dbReference>
<sequence>MSLAIFGDRQSGQDVRTANAAAVQSIANILRSSLGPQGLDKMLVDDIGDMTITNDGATILKQLEVQHPAAKVLVELSDLQDKEVGDGTTSVVLLAAEFLRVGNQLVREGVHPTAVIAGFKLAMKESVKYIQEHLTTRIDANNKEVLLNVATTTISSKLIGAETFHFADLVVRAILSVKMITERGDIKYPVSSINIIKTHGKSMRESTLVEGYALKAGRAAQGMPQCVKNAKIALLDFNLRQHRMQLGVQIQVDNPEELEKIRQKEKDITAAKIQKILASGANVILTTQGIDDMAMKYFVEAGALAVRRVDRKDLRRIAKITEGSIVLTMATLDGDEKFDPATLGTCEEVYEERIGDWDHLLFKGCKGGKAATVILRGANEYMLDEVDRSVHDALCAVSRALENTNVCPGGGAVETSLSVYLENFARTLGSREQLAIAAFAESLLIIPKTLAVNAALDATELVARLRAVHAKAQGQLLGAEGNGDEELKWYGLDLVTGKTRNNMAAGVIEATVSKTKALRFATEAAVTILRIDDLIKIAPEPERERDD</sequence>
<dbReference type="RefSeq" id="XP_029217103.1">
    <property type="nucleotide sequence ID" value="XM_029366643.1"/>
</dbReference>
<dbReference type="PROSITE" id="PS00995">
    <property type="entry name" value="TCP1_3"/>
    <property type="match status" value="1"/>
</dbReference>
<evidence type="ECO:0000256" key="3">
    <source>
        <dbReference type="ARBA" id="ARBA00014424"/>
    </source>
</evidence>
<evidence type="ECO:0000256" key="1">
    <source>
        <dbReference type="ARBA" id="ARBA00004496"/>
    </source>
</evidence>
<evidence type="ECO:0000256" key="7">
    <source>
        <dbReference type="ARBA" id="ARBA00023186"/>
    </source>
</evidence>
<keyword evidence="5 9" id="KW-0547">Nucleotide-binding</keyword>
<dbReference type="PROSITE" id="PS00750">
    <property type="entry name" value="TCP1_1"/>
    <property type="match status" value="1"/>
</dbReference>
<dbReference type="FunFam" id="1.10.560.10:FF:000070">
    <property type="entry name" value="Uncharacterized protein"/>
    <property type="match status" value="1"/>
</dbReference>
<evidence type="ECO:0000256" key="4">
    <source>
        <dbReference type="ARBA" id="ARBA00022490"/>
    </source>
</evidence>
<protein>
    <recommendedName>
        <fullName evidence="3">T-complex protein 1 subunit alpha</fullName>
    </recommendedName>
    <alternativeName>
        <fullName evidence="8">CCT-alpha</fullName>
    </alternativeName>
</protein>
<dbReference type="NCBIfam" id="NF041083">
    <property type="entry name" value="thermosome_beta"/>
    <property type="match status" value="1"/>
</dbReference>
<dbReference type="SUPFAM" id="SSF52029">
    <property type="entry name" value="GroEL apical domain-like"/>
    <property type="match status" value="1"/>
</dbReference>
<comment type="caution">
    <text evidence="10">The sequence shown here is derived from an EMBL/GenBank/DDBJ whole genome shotgun (WGS) entry which is preliminary data.</text>
</comment>
<proteinExistence type="inferred from homology"/>
<dbReference type="AlphaFoldDB" id="A0A2A9M7D0"/>
<dbReference type="InterPro" id="IPR002194">
    <property type="entry name" value="Chaperonin_TCP-1_CS"/>
</dbReference>
<evidence type="ECO:0000256" key="6">
    <source>
        <dbReference type="ARBA" id="ARBA00022840"/>
    </source>
</evidence>
<dbReference type="Pfam" id="PF00118">
    <property type="entry name" value="Cpn60_TCP1"/>
    <property type="match status" value="1"/>
</dbReference>
<evidence type="ECO:0000256" key="5">
    <source>
        <dbReference type="ARBA" id="ARBA00022741"/>
    </source>
</evidence>
<keyword evidence="4" id="KW-0963">Cytoplasm</keyword>
<evidence type="ECO:0000256" key="9">
    <source>
        <dbReference type="RuleBase" id="RU004187"/>
    </source>
</evidence>
<keyword evidence="6 9" id="KW-0067">ATP-binding</keyword>
<keyword evidence="11" id="KW-1185">Reference proteome</keyword>
<dbReference type="OrthoDB" id="496at2759"/>
<dbReference type="GO" id="GO:0016887">
    <property type="term" value="F:ATP hydrolysis activity"/>
    <property type="evidence" value="ECO:0007669"/>
    <property type="project" value="InterPro"/>
</dbReference>
<dbReference type="InterPro" id="IPR027413">
    <property type="entry name" value="GROEL-like_equatorial_sf"/>
</dbReference>
<dbReference type="SUPFAM" id="SSF48592">
    <property type="entry name" value="GroEL equatorial domain-like"/>
    <property type="match status" value="1"/>
</dbReference>
<dbReference type="SUPFAM" id="SSF54849">
    <property type="entry name" value="GroEL-intermediate domain like"/>
    <property type="match status" value="1"/>
</dbReference>
<comment type="similarity">
    <text evidence="2 9">Belongs to the TCP-1 chaperonin family.</text>
</comment>
<dbReference type="Gene3D" id="1.10.560.10">
    <property type="entry name" value="GroEL-like equatorial domain"/>
    <property type="match status" value="1"/>
</dbReference>
<dbReference type="STRING" id="94643.A0A2A9M7D0"/>
<dbReference type="NCBIfam" id="TIGR02340">
    <property type="entry name" value="chap_CCT_alpha"/>
    <property type="match status" value="1"/>
</dbReference>
<dbReference type="InterPro" id="IPR027409">
    <property type="entry name" value="GroEL-like_apical_dom_sf"/>
</dbReference>
<dbReference type="InterPro" id="IPR017998">
    <property type="entry name" value="Chaperone_TCP-1"/>
</dbReference>
<dbReference type="EMBL" id="NWUJ01000009">
    <property type="protein sequence ID" value="PFH33094.1"/>
    <property type="molecule type" value="Genomic_DNA"/>
</dbReference>
<dbReference type="InterPro" id="IPR012715">
    <property type="entry name" value="Chap_CCT_alpha"/>
</dbReference>
<dbReference type="GO" id="GO:0005737">
    <property type="term" value="C:cytoplasm"/>
    <property type="evidence" value="ECO:0007669"/>
    <property type="project" value="UniProtKB-SubCell"/>
</dbReference>
<accession>A0A2A9M7D0</accession>
<dbReference type="VEuPathDB" id="ToxoDB:BESB_082930"/>
<dbReference type="InterPro" id="IPR053374">
    <property type="entry name" value="TCP-1_chaperonin"/>
</dbReference>
<dbReference type="Gene3D" id="3.30.260.10">
    <property type="entry name" value="TCP-1-like chaperonin intermediate domain"/>
    <property type="match status" value="1"/>
</dbReference>
<evidence type="ECO:0000256" key="8">
    <source>
        <dbReference type="ARBA" id="ARBA00030049"/>
    </source>
</evidence>
<dbReference type="GO" id="GO:0051082">
    <property type="term" value="F:unfolded protein binding"/>
    <property type="evidence" value="ECO:0007669"/>
    <property type="project" value="InterPro"/>
</dbReference>
<dbReference type="KEGG" id="bbes:BESB_082930"/>
<evidence type="ECO:0000313" key="11">
    <source>
        <dbReference type="Proteomes" id="UP000224006"/>
    </source>
</evidence>
<evidence type="ECO:0000256" key="2">
    <source>
        <dbReference type="ARBA" id="ARBA00008020"/>
    </source>
</evidence>
<dbReference type="GO" id="GO:0140662">
    <property type="term" value="F:ATP-dependent protein folding chaperone"/>
    <property type="evidence" value="ECO:0007669"/>
    <property type="project" value="InterPro"/>
</dbReference>
<dbReference type="GeneID" id="40313219"/>
<dbReference type="GO" id="GO:0005524">
    <property type="term" value="F:ATP binding"/>
    <property type="evidence" value="ECO:0007669"/>
    <property type="project" value="UniProtKB-KW"/>
</dbReference>
<dbReference type="PANTHER" id="PTHR11353">
    <property type="entry name" value="CHAPERONIN"/>
    <property type="match status" value="1"/>
</dbReference>
<dbReference type="InterPro" id="IPR002423">
    <property type="entry name" value="Cpn60/GroEL/TCP-1"/>
</dbReference>
<reference evidence="10 11" key="1">
    <citation type="submission" date="2017-09" db="EMBL/GenBank/DDBJ databases">
        <title>Genome sequencing of Besnoitia besnoiti strain Bb-Ger1.</title>
        <authorList>
            <person name="Schares G."/>
            <person name="Venepally P."/>
            <person name="Lorenzi H.A."/>
        </authorList>
    </citation>
    <scope>NUCLEOTIDE SEQUENCE [LARGE SCALE GENOMIC DNA]</scope>
    <source>
        <strain evidence="10 11">Bb-Ger1</strain>
    </source>
</reference>
<dbReference type="InterPro" id="IPR054827">
    <property type="entry name" value="thermosome_alpha"/>
</dbReference>
<dbReference type="Gene3D" id="3.50.7.10">
    <property type="entry name" value="GroEL"/>
    <property type="match status" value="1"/>
</dbReference>
<dbReference type="NCBIfam" id="NF041082">
    <property type="entry name" value="thermosome_alpha"/>
    <property type="match status" value="1"/>
</dbReference>
<organism evidence="10 11">
    <name type="scientific">Besnoitia besnoiti</name>
    <name type="common">Apicomplexan protozoan</name>
    <dbReference type="NCBI Taxonomy" id="94643"/>
    <lineage>
        <taxon>Eukaryota</taxon>
        <taxon>Sar</taxon>
        <taxon>Alveolata</taxon>
        <taxon>Apicomplexa</taxon>
        <taxon>Conoidasida</taxon>
        <taxon>Coccidia</taxon>
        <taxon>Eucoccidiorida</taxon>
        <taxon>Eimeriorina</taxon>
        <taxon>Sarcocystidae</taxon>
        <taxon>Besnoitia</taxon>
    </lineage>
</organism>
<dbReference type="FunFam" id="3.50.7.10:FF:000009">
    <property type="entry name" value="T-complex protein 1 subunit alpha"/>
    <property type="match status" value="1"/>
</dbReference>
<gene>
    <name evidence="10" type="ORF">BESB_082930</name>
</gene>
<dbReference type="CDD" id="cd03335">
    <property type="entry name" value="TCP1_alpha"/>
    <property type="match status" value="1"/>
</dbReference>
<name>A0A2A9M7D0_BESBE</name>
<evidence type="ECO:0000313" key="10">
    <source>
        <dbReference type="EMBL" id="PFH33094.1"/>
    </source>
</evidence>
<dbReference type="InterPro" id="IPR027410">
    <property type="entry name" value="TCP-1-like_intermed_sf"/>
</dbReference>
<dbReference type="Proteomes" id="UP000224006">
    <property type="component" value="Chromosome VIII"/>
</dbReference>